<dbReference type="EMBL" id="CAJOAX010023936">
    <property type="protein sequence ID" value="CAF4215104.1"/>
    <property type="molecule type" value="Genomic_DNA"/>
</dbReference>
<protein>
    <submittedName>
        <fullName evidence="1">Uncharacterized protein</fullName>
    </submittedName>
</protein>
<proteinExistence type="predicted"/>
<evidence type="ECO:0000313" key="2">
    <source>
        <dbReference type="Proteomes" id="UP000663823"/>
    </source>
</evidence>
<dbReference type="Proteomes" id="UP000663823">
    <property type="component" value="Unassembled WGS sequence"/>
</dbReference>
<name>A0A820D005_9BILA</name>
<comment type="caution">
    <text evidence="1">The sequence shown here is derived from an EMBL/GenBank/DDBJ whole genome shotgun (WGS) entry which is preliminary data.</text>
</comment>
<dbReference type="AlphaFoldDB" id="A0A820D005"/>
<gene>
    <name evidence="1" type="ORF">OTI717_LOCUS39146</name>
</gene>
<sequence length="240" mass="27796">ISSYYSTNYDFGLKFAGHRLKGKRNLLLFANDRETFLILFNELNWPSTIESLTYEKILPNHLPAQFSILLRSVPTHLDVCTLLTSIQNDYPDVISAFRINFCKFCGAGVNDLNEHKLNCDKKLSCLRCKGEHDANDMRWPIIKTYRSALTKSILTTAGVNNLLQQNQTNYWFNNDDYPVLNVKNFTKHHHRPVNNIANDADLNNNHSDQFIGLQQVVMNHIHDLQLQQIDTSFQRDFISH</sequence>
<feature type="non-terminal residue" evidence="1">
    <location>
        <position position="1"/>
    </location>
</feature>
<organism evidence="1 2">
    <name type="scientific">Rotaria sordida</name>
    <dbReference type="NCBI Taxonomy" id="392033"/>
    <lineage>
        <taxon>Eukaryota</taxon>
        <taxon>Metazoa</taxon>
        <taxon>Spiralia</taxon>
        <taxon>Gnathifera</taxon>
        <taxon>Rotifera</taxon>
        <taxon>Eurotatoria</taxon>
        <taxon>Bdelloidea</taxon>
        <taxon>Philodinida</taxon>
        <taxon>Philodinidae</taxon>
        <taxon>Rotaria</taxon>
    </lineage>
</organism>
<accession>A0A820D005</accession>
<evidence type="ECO:0000313" key="1">
    <source>
        <dbReference type="EMBL" id="CAF4215104.1"/>
    </source>
</evidence>
<reference evidence="1" key="1">
    <citation type="submission" date="2021-02" db="EMBL/GenBank/DDBJ databases">
        <authorList>
            <person name="Nowell W R."/>
        </authorList>
    </citation>
    <scope>NUCLEOTIDE SEQUENCE</scope>
</reference>